<dbReference type="Proteomes" id="UP000239485">
    <property type="component" value="Unassembled WGS sequence"/>
</dbReference>
<feature type="domain" description="EAL" evidence="2">
    <location>
        <begin position="13"/>
        <end position="257"/>
    </location>
</feature>
<evidence type="ECO:0000313" key="4">
    <source>
        <dbReference type="Proteomes" id="UP000239485"/>
    </source>
</evidence>
<dbReference type="GO" id="GO:0071111">
    <property type="term" value="F:cyclic-guanylate-specific phosphodiesterase activity"/>
    <property type="evidence" value="ECO:0007669"/>
    <property type="project" value="InterPro"/>
</dbReference>
<name>A0A2S6IFZ3_9ACTN</name>
<dbReference type="InterPro" id="IPR001633">
    <property type="entry name" value="EAL_dom"/>
</dbReference>
<accession>A0A2S6IFZ3</accession>
<organism evidence="3 4">
    <name type="scientific">Kineococcus xinjiangensis</name>
    <dbReference type="NCBI Taxonomy" id="512762"/>
    <lineage>
        <taxon>Bacteria</taxon>
        <taxon>Bacillati</taxon>
        <taxon>Actinomycetota</taxon>
        <taxon>Actinomycetes</taxon>
        <taxon>Kineosporiales</taxon>
        <taxon>Kineosporiaceae</taxon>
        <taxon>Kineococcus</taxon>
    </lineage>
</organism>
<dbReference type="EMBL" id="PTJD01000011">
    <property type="protein sequence ID" value="PPK93106.1"/>
    <property type="molecule type" value="Genomic_DNA"/>
</dbReference>
<protein>
    <submittedName>
        <fullName evidence="3">EAL domain-containing protein (Putative c-di-GMP-specific phosphodiesterase class I)</fullName>
    </submittedName>
</protein>
<dbReference type="RefSeq" id="WP_158257263.1">
    <property type="nucleotide sequence ID" value="NZ_PTJD01000011.1"/>
</dbReference>
<dbReference type="CDD" id="cd01948">
    <property type="entry name" value="EAL"/>
    <property type="match status" value="1"/>
</dbReference>
<sequence length="287" mass="29468">MDHAGAVPLPVVTGTPAAPLLHTAAAVRRATALQPIVELSTGRVVGLEALSRFSTAGGEPLRPERVFAEAHRRGGGAELEHLALTAALALLPCVPAGRYLSVNASPTVLLHPRTVPLLLAAEPQRLVVEVTEHEPVQDYRALRAALDVLRGHGARIAVDDAGSGYASLQHVLHLAPEVVKLDIAFVAGIDTDPARRAVTRALVGLAAEVGATLVAEGVERAAELAVLLDLGVACGQGHHLGRPLVAAPPARSDGGTAAAPADDDGPAPLWGCRAVGDLPVEDPVLGR</sequence>
<comment type="caution">
    <text evidence="3">The sequence shown here is derived from an EMBL/GenBank/DDBJ whole genome shotgun (WGS) entry which is preliminary data.</text>
</comment>
<proteinExistence type="predicted"/>
<dbReference type="InterPro" id="IPR035919">
    <property type="entry name" value="EAL_sf"/>
</dbReference>
<dbReference type="PANTHER" id="PTHR33121">
    <property type="entry name" value="CYCLIC DI-GMP PHOSPHODIESTERASE PDEF"/>
    <property type="match status" value="1"/>
</dbReference>
<dbReference type="SUPFAM" id="SSF141868">
    <property type="entry name" value="EAL domain-like"/>
    <property type="match status" value="1"/>
</dbReference>
<dbReference type="OrthoDB" id="23692at2"/>
<evidence type="ECO:0000313" key="3">
    <source>
        <dbReference type="EMBL" id="PPK93106.1"/>
    </source>
</evidence>
<dbReference type="Pfam" id="PF00563">
    <property type="entry name" value="EAL"/>
    <property type="match status" value="1"/>
</dbReference>
<feature type="region of interest" description="Disordered" evidence="1">
    <location>
        <begin position="245"/>
        <end position="268"/>
    </location>
</feature>
<dbReference type="Gene3D" id="3.20.20.450">
    <property type="entry name" value="EAL domain"/>
    <property type="match status" value="1"/>
</dbReference>
<dbReference type="SMART" id="SM00052">
    <property type="entry name" value="EAL"/>
    <property type="match status" value="1"/>
</dbReference>
<dbReference type="PROSITE" id="PS50883">
    <property type="entry name" value="EAL"/>
    <property type="match status" value="1"/>
</dbReference>
<dbReference type="InterPro" id="IPR050706">
    <property type="entry name" value="Cyclic-di-GMP_PDE-like"/>
</dbReference>
<evidence type="ECO:0000259" key="2">
    <source>
        <dbReference type="PROSITE" id="PS50883"/>
    </source>
</evidence>
<evidence type="ECO:0000256" key="1">
    <source>
        <dbReference type="SAM" id="MobiDB-lite"/>
    </source>
</evidence>
<dbReference type="AlphaFoldDB" id="A0A2S6IFZ3"/>
<keyword evidence="4" id="KW-1185">Reference proteome</keyword>
<gene>
    <name evidence="3" type="ORF">CLV92_11123</name>
</gene>
<reference evidence="3 4" key="1">
    <citation type="submission" date="2018-02" db="EMBL/GenBank/DDBJ databases">
        <title>Genomic Encyclopedia of Archaeal and Bacterial Type Strains, Phase II (KMG-II): from individual species to whole genera.</title>
        <authorList>
            <person name="Goeker M."/>
        </authorList>
    </citation>
    <scope>NUCLEOTIDE SEQUENCE [LARGE SCALE GENOMIC DNA]</scope>
    <source>
        <strain evidence="3 4">DSM 22857</strain>
    </source>
</reference>
<dbReference type="PANTHER" id="PTHR33121:SF76">
    <property type="entry name" value="SIGNALING PROTEIN"/>
    <property type="match status" value="1"/>
</dbReference>